<feature type="transmembrane region" description="Helical" evidence="1">
    <location>
        <begin position="85"/>
        <end position="104"/>
    </location>
</feature>
<accession>A0A3D8Y6U5</accession>
<evidence type="ECO:0000313" key="2">
    <source>
        <dbReference type="EMBL" id="REA58620.1"/>
    </source>
</evidence>
<organism evidence="2 3">
    <name type="scientific">Dyadobacter luteus</name>
    <dbReference type="NCBI Taxonomy" id="2259619"/>
    <lineage>
        <taxon>Bacteria</taxon>
        <taxon>Pseudomonadati</taxon>
        <taxon>Bacteroidota</taxon>
        <taxon>Cytophagia</taxon>
        <taxon>Cytophagales</taxon>
        <taxon>Spirosomataceae</taxon>
        <taxon>Dyadobacter</taxon>
    </lineage>
</organism>
<dbReference type="OrthoDB" id="960231at2"/>
<keyword evidence="1" id="KW-0812">Transmembrane</keyword>
<evidence type="ECO:0000313" key="3">
    <source>
        <dbReference type="Proteomes" id="UP000256373"/>
    </source>
</evidence>
<protein>
    <recommendedName>
        <fullName evidence="4">CPBP family intramembrane metalloprotease</fullName>
    </recommendedName>
</protein>
<evidence type="ECO:0008006" key="4">
    <source>
        <dbReference type="Google" id="ProtNLM"/>
    </source>
</evidence>
<feature type="transmembrane region" description="Helical" evidence="1">
    <location>
        <begin position="61"/>
        <end position="79"/>
    </location>
</feature>
<gene>
    <name evidence="2" type="ORF">DSL64_19840</name>
</gene>
<sequence>MAVESFLQSKYGISVYENLRRNGNEFRTNRSRAGTFFLTCLIAPFIEECTFRLPLLTKSHLLKWIIFVVFIQYFVYDIFQIDAYLWWYRAVLIILFGGIIIFNSNSTKPILIRRKYNHLCWMLTISFALLHVVNFYPLNGAIFYLYPLYVLPQFVHGAVQSYLAIKYNSILWPLLLHVGINSTAELSRLITDSIKSIG</sequence>
<keyword evidence="1" id="KW-0472">Membrane</keyword>
<reference evidence="2 3" key="1">
    <citation type="submission" date="2018-07" db="EMBL/GenBank/DDBJ databases">
        <title>Dyadobacter roseus sp. nov., isolated from rose rhizosphere soil.</title>
        <authorList>
            <person name="Chen L."/>
        </authorList>
    </citation>
    <scope>NUCLEOTIDE SEQUENCE [LARGE SCALE GENOMIC DNA]</scope>
    <source>
        <strain evidence="2 3">RS19</strain>
    </source>
</reference>
<dbReference type="Proteomes" id="UP000256373">
    <property type="component" value="Unassembled WGS sequence"/>
</dbReference>
<evidence type="ECO:0000256" key="1">
    <source>
        <dbReference type="SAM" id="Phobius"/>
    </source>
</evidence>
<dbReference type="AlphaFoldDB" id="A0A3D8Y6U5"/>
<name>A0A3D8Y6U5_9BACT</name>
<comment type="caution">
    <text evidence="2">The sequence shown here is derived from an EMBL/GenBank/DDBJ whole genome shotgun (WGS) entry which is preliminary data.</text>
</comment>
<keyword evidence="3" id="KW-1185">Reference proteome</keyword>
<dbReference type="EMBL" id="QNUL01000019">
    <property type="protein sequence ID" value="REA58620.1"/>
    <property type="molecule type" value="Genomic_DNA"/>
</dbReference>
<keyword evidence="1" id="KW-1133">Transmembrane helix</keyword>
<feature type="transmembrane region" description="Helical" evidence="1">
    <location>
        <begin position="116"/>
        <end position="136"/>
    </location>
</feature>
<proteinExistence type="predicted"/>